<sequence length="326" mass="35962">MDPWKSDDFSPASAPSSTQPLSVSVPTSNRSHTSHSDSRQRLDVEVKDPIAARKVQKADREKLRRDRLNEQFLELGNTLDPERPKNDKATILTDTIQVLKDLTAEVTRLKAEYTALSEESRELTQEKNELREEKVSLKSDIENLNAQYQQRVRVMFPWAAIDPSVVMGPPYSYPVPVPVPPGSIPMHPSLQPFPFFGSQNPGTIPNPCSTFVPYPTPSNPPVEQPAAQYASTSHTSSKEDSKRKSSDHQRGNNVERCDDSNDVATDLELKIPGSSVRLDSSSGGRKGKQSQRKERSATDGSSSSRYSSSQVLQDSSSNSVGDPPKS</sequence>
<feature type="region of interest" description="Disordered" evidence="6">
    <location>
        <begin position="206"/>
        <end position="326"/>
    </location>
</feature>
<gene>
    <name evidence="9" type="primary">LOC107424369</name>
</gene>
<dbReference type="Pfam" id="PF23177">
    <property type="entry name" value="bHLH_IRO3"/>
    <property type="match status" value="1"/>
</dbReference>
<evidence type="ECO:0000313" key="8">
    <source>
        <dbReference type="Proteomes" id="UP001652623"/>
    </source>
</evidence>
<dbReference type="PROSITE" id="PS50888">
    <property type="entry name" value="BHLH"/>
    <property type="match status" value="1"/>
</dbReference>
<dbReference type="CDD" id="cd11446">
    <property type="entry name" value="bHLH_AtILR3_like"/>
    <property type="match status" value="1"/>
</dbReference>
<dbReference type="RefSeq" id="XP_015889640.1">
    <property type="nucleotide sequence ID" value="XM_016034154.4"/>
</dbReference>
<dbReference type="InterPro" id="IPR011598">
    <property type="entry name" value="bHLH_dom"/>
</dbReference>
<accession>A0A6P4ALI0</accession>
<keyword evidence="4" id="KW-0804">Transcription</keyword>
<feature type="compositionally biased region" description="Basic and acidic residues" evidence="6">
    <location>
        <begin position="236"/>
        <end position="259"/>
    </location>
</feature>
<feature type="compositionally biased region" description="Polar residues" evidence="6">
    <location>
        <begin position="18"/>
        <end position="31"/>
    </location>
</feature>
<keyword evidence="3" id="KW-0238">DNA-binding</keyword>
<dbReference type="GO" id="GO:0006879">
    <property type="term" value="P:intracellular iron ion homeostasis"/>
    <property type="evidence" value="ECO:0007669"/>
    <property type="project" value="InterPro"/>
</dbReference>
<dbReference type="KEGG" id="zju:107424369"/>
<dbReference type="PANTHER" id="PTHR47001">
    <property type="entry name" value="TRANSCRIPTION FACTOR BHLH121"/>
    <property type="match status" value="1"/>
</dbReference>
<evidence type="ECO:0000313" key="9">
    <source>
        <dbReference type="RefSeq" id="XP_015889640.1"/>
    </source>
</evidence>
<keyword evidence="2" id="KW-0805">Transcription regulation</keyword>
<dbReference type="PANTHER" id="PTHR47001:SF1">
    <property type="entry name" value="TRANSCRIPTION FACTOR BHLH11"/>
    <property type="match status" value="1"/>
</dbReference>
<dbReference type="Proteomes" id="UP001652623">
    <property type="component" value="Chromosome 7"/>
</dbReference>
<dbReference type="GO" id="GO:0046983">
    <property type="term" value="F:protein dimerization activity"/>
    <property type="evidence" value="ECO:0007669"/>
    <property type="project" value="InterPro"/>
</dbReference>
<name>A0A6P4ALI0_ZIZJJ</name>
<dbReference type="FunCoup" id="A0A6P4ALI0">
    <property type="interactions" value="943"/>
</dbReference>
<feature type="domain" description="BHLH" evidence="7">
    <location>
        <begin position="52"/>
        <end position="102"/>
    </location>
</feature>
<evidence type="ECO:0000256" key="5">
    <source>
        <dbReference type="ARBA" id="ARBA00023242"/>
    </source>
</evidence>
<dbReference type="InterPro" id="IPR036638">
    <property type="entry name" value="HLH_DNA-bd_sf"/>
</dbReference>
<organism evidence="8 9">
    <name type="scientific">Ziziphus jujuba</name>
    <name type="common">Chinese jujube</name>
    <name type="synonym">Ziziphus sativa</name>
    <dbReference type="NCBI Taxonomy" id="326968"/>
    <lineage>
        <taxon>Eukaryota</taxon>
        <taxon>Viridiplantae</taxon>
        <taxon>Streptophyta</taxon>
        <taxon>Embryophyta</taxon>
        <taxon>Tracheophyta</taxon>
        <taxon>Spermatophyta</taxon>
        <taxon>Magnoliopsida</taxon>
        <taxon>eudicotyledons</taxon>
        <taxon>Gunneridae</taxon>
        <taxon>Pentapetalae</taxon>
        <taxon>rosids</taxon>
        <taxon>fabids</taxon>
        <taxon>Rosales</taxon>
        <taxon>Rhamnaceae</taxon>
        <taxon>Paliureae</taxon>
        <taxon>Ziziphus</taxon>
    </lineage>
</organism>
<dbReference type="GO" id="GO:0003677">
    <property type="term" value="F:DNA binding"/>
    <property type="evidence" value="ECO:0007669"/>
    <property type="project" value="UniProtKB-KW"/>
</dbReference>
<dbReference type="Gene3D" id="4.10.280.10">
    <property type="entry name" value="Helix-loop-helix DNA-binding domain"/>
    <property type="match status" value="1"/>
</dbReference>
<keyword evidence="5" id="KW-0539">Nucleus</keyword>
<dbReference type="InterPro" id="IPR044579">
    <property type="entry name" value="bHLH11/121"/>
</dbReference>
<proteinExistence type="predicted"/>
<dbReference type="InParanoid" id="A0A6P4ALI0"/>
<evidence type="ECO:0000256" key="4">
    <source>
        <dbReference type="ARBA" id="ARBA00023163"/>
    </source>
</evidence>
<dbReference type="InterPro" id="IPR057075">
    <property type="entry name" value="bHLH_IRO3"/>
</dbReference>
<evidence type="ECO:0000256" key="1">
    <source>
        <dbReference type="ARBA" id="ARBA00004123"/>
    </source>
</evidence>
<dbReference type="SMART" id="SM00353">
    <property type="entry name" value="HLH"/>
    <property type="match status" value="1"/>
</dbReference>
<evidence type="ECO:0000256" key="6">
    <source>
        <dbReference type="SAM" id="MobiDB-lite"/>
    </source>
</evidence>
<comment type="subcellular location">
    <subcellularLocation>
        <location evidence="1">Nucleus</location>
    </subcellularLocation>
</comment>
<dbReference type="GO" id="GO:0005634">
    <property type="term" value="C:nucleus"/>
    <property type="evidence" value="ECO:0007669"/>
    <property type="project" value="UniProtKB-SubCell"/>
</dbReference>
<reference evidence="9" key="1">
    <citation type="submission" date="2025-08" db="UniProtKB">
        <authorList>
            <consortium name="RefSeq"/>
        </authorList>
    </citation>
    <scope>IDENTIFICATION</scope>
    <source>
        <tissue evidence="9">Seedling</tissue>
    </source>
</reference>
<dbReference type="AlphaFoldDB" id="A0A6P4ALI0"/>
<feature type="compositionally biased region" description="Low complexity" evidence="6">
    <location>
        <begin position="298"/>
        <end position="319"/>
    </location>
</feature>
<dbReference type="GO" id="GO:0003700">
    <property type="term" value="F:DNA-binding transcription factor activity"/>
    <property type="evidence" value="ECO:0007669"/>
    <property type="project" value="InterPro"/>
</dbReference>
<dbReference type="SUPFAM" id="SSF47459">
    <property type="entry name" value="HLH, helix-loop-helix DNA-binding domain"/>
    <property type="match status" value="1"/>
</dbReference>
<evidence type="ECO:0000256" key="3">
    <source>
        <dbReference type="ARBA" id="ARBA00023125"/>
    </source>
</evidence>
<feature type="compositionally biased region" description="Pro residues" evidence="6">
    <location>
        <begin position="214"/>
        <end position="223"/>
    </location>
</feature>
<evidence type="ECO:0000256" key="2">
    <source>
        <dbReference type="ARBA" id="ARBA00023015"/>
    </source>
</evidence>
<evidence type="ECO:0000259" key="7">
    <source>
        <dbReference type="PROSITE" id="PS50888"/>
    </source>
</evidence>
<feature type="region of interest" description="Disordered" evidence="6">
    <location>
        <begin position="1"/>
        <end position="63"/>
    </location>
</feature>
<keyword evidence="8" id="KW-1185">Reference proteome</keyword>
<dbReference type="GeneID" id="107424369"/>
<feature type="compositionally biased region" description="Basic and acidic residues" evidence="6">
    <location>
        <begin position="34"/>
        <end position="63"/>
    </location>
</feature>
<protein>
    <submittedName>
        <fullName evidence="9">Transcription factor bHLH121</fullName>
    </submittedName>
</protein>